<reference evidence="14 15" key="1">
    <citation type="submission" date="2023-06" db="EMBL/GenBank/DDBJ databases">
        <title>Draft genome sequence of Gleimia hominis type strain CCUG 57540T.</title>
        <authorList>
            <person name="Salva-Serra F."/>
            <person name="Cardew S."/>
            <person name="Jensie Markopoulos S."/>
            <person name="Ohlen M."/>
            <person name="Inganas E."/>
            <person name="Svensson-Stadler L."/>
            <person name="Moore E.R.B."/>
        </authorList>
    </citation>
    <scope>NUCLEOTIDE SEQUENCE [LARGE SCALE GENOMIC DNA]</scope>
    <source>
        <strain evidence="14 15">CCUG 57540</strain>
    </source>
</reference>
<protein>
    <recommendedName>
        <fullName evidence="9">Protein translocase subunit SecD</fullName>
    </recommendedName>
</protein>
<evidence type="ECO:0000256" key="9">
    <source>
        <dbReference type="HAMAP-Rule" id="MF_01463"/>
    </source>
</evidence>
<dbReference type="InterPro" id="IPR048634">
    <property type="entry name" value="SecD_SecF_C"/>
</dbReference>
<dbReference type="InterPro" id="IPR054384">
    <property type="entry name" value="SecDF_P1_head"/>
</dbReference>
<feature type="transmembrane region" description="Helical" evidence="9">
    <location>
        <begin position="513"/>
        <end position="532"/>
    </location>
</feature>
<proteinExistence type="inferred from homology"/>
<keyword evidence="2 9" id="KW-0813">Transport</keyword>
<dbReference type="Proteomes" id="UP001247542">
    <property type="component" value="Unassembled WGS sequence"/>
</dbReference>
<name>A0ABU3IBE9_9ACTO</name>
<evidence type="ECO:0000256" key="10">
    <source>
        <dbReference type="SAM" id="MobiDB-lite"/>
    </source>
</evidence>
<feature type="transmembrane region" description="Helical" evidence="9">
    <location>
        <begin position="440"/>
        <end position="461"/>
    </location>
</feature>
<evidence type="ECO:0000256" key="1">
    <source>
        <dbReference type="ARBA" id="ARBA00004651"/>
    </source>
</evidence>
<feature type="domain" description="Protein translocase subunit SecDF P1" evidence="12">
    <location>
        <begin position="74"/>
        <end position="128"/>
    </location>
</feature>
<sequence length="628" mass="67537">MAKKKKSPVRTLVALTIVIVIAAGALIGGHVAGKTSLFPELALDLQGGTQLILTPTAREGEDPAKVKISQEDLQEAINVIRQRVDASGVAEAEITSQGGRNILVALPGHPSEDTLNLVRSSAVMRFRPLLAAGQPQKLDPNAVEKAKAQAEEEKKAKEEGRKPNPDVKAPKSDLTTEEAAKQQADRNGDGKISAEPEQKPKDNSDTAWISEKAVYDFLTTDCTDPKQLAKGSADDPKKPLVTCDHEGKEKYILGPVDLEGTMLKAANAGMATNEQGQNTGQWMVSLEFNKRGAKAFSDVSKRLVDLKQTDPVRNRFAVVLDGNVISAPSMNSQITNGSAQITGSFTAKEAKTLANQLQFGSLPLNFQVESEQHISATLGASHLEKGLWAGLIGLILVVLYLVWQYHGLAVVAAGSLVVAALMSYLSITLLSWLMGYRLSLAGVAGLMISIGITADSFIVYFERIRDEVREGKVLGSAVSDGWRLARRTIIVSDLVNLLAAVILYLLAVGGVQGFAFTLGLTTIVDLAIILFFTHPMMEMLIRTRFFGEGRRWSGLDPEHLGAHSRAIYQGRGRIAAPRKAKKKAAAGAVAVEPGRVSIAQRRRMEEEREEAVNATTDAPADGEEGDAQ</sequence>
<keyword evidence="5 9" id="KW-0653">Protein transport</keyword>
<evidence type="ECO:0000256" key="6">
    <source>
        <dbReference type="ARBA" id="ARBA00022989"/>
    </source>
</evidence>
<feature type="region of interest" description="Disordered" evidence="10">
    <location>
        <begin position="601"/>
        <end position="628"/>
    </location>
</feature>
<feature type="compositionally biased region" description="Basic and acidic residues" evidence="10">
    <location>
        <begin position="142"/>
        <end position="171"/>
    </location>
</feature>
<feature type="transmembrane region" description="Helical" evidence="9">
    <location>
        <begin position="12"/>
        <end position="32"/>
    </location>
</feature>
<dbReference type="InterPro" id="IPR005791">
    <property type="entry name" value="SecD"/>
</dbReference>
<keyword evidence="4 9" id="KW-0812">Transmembrane</keyword>
<comment type="function">
    <text evidence="9">Part of the Sec protein translocase complex. Interacts with the SecYEG preprotein conducting channel. SecDF uses the proton motive force (PMF) to complete protein translocation after the ATP-dependent function of SecA.</text>
</comment>
<dbReference type="NCBIfam" id="TIGR01129">
    <property type="entry name" value="secD"/>
    <property type="match status" value="1"/>
</dbReference>
<keyword evidence="7 9" id="KW-0811">Translocation</keyword>
<evidence type="ECO:0000259" key="11">
    <source>
        <dbReference type="Pfam" id="PF02355"/>
    </source>
</evidence>
<comment type="subunit">
    <text evidence="9">Forms a complex with SecF. Part of the essential Sec protein translocation apparatus which comprises SecA, SecYEG and auxiliary proteins SecDF. Other proteins may also be involved.</text>
</comment>
<comment type="similarity">
    <text evidence="9">Belongs to the SecD/SecF family. SecD subfamily.</text>
</comment>
<comment type="caution">
    <text evidence="14">The sequence shown here is derived from an EMBL/GenBank/DDBJ whole genome shotgun (WGS) entry which is preliminary data.</text>
</comment>
<keyword evidence="15" id="KW-1185">Reference proteome</keyword>
<dbReference type="EMBL" id="JASXSX010000001">
    <property type="protein sequence ID" value="MDT3767698.1"/>
    <property type="molecule type" value="Genomic_DNA"/>
</dbReference>
<organism evidence="14 15">
    <name type="scientific">Gleimia hominis</name>
    <dbReference type="NCBI Taxonomy" id="595468"/>
    <lineage>
        <taxon>Bacteria</taxon>
        <taxon>Bacillati</taxon>
        <taxon>Actinomycetota</taxon>
        <taxon>Actinomycetes</taxon>
        <taxon>Actinomycetales</taxon>
        <taxon>Actinomycetaceae</taxon>
        <taxon>Gleimia</taxon>
    </lineage>
</organism>
<feature type="domain" description="SecDF P1 head subdomain" evidence="13">
    <location>
        <begin position="247"/>
        <end position="363"/>
    </location>
</feature>
<dbReference type="Pfam" id="PF02355">
    <property type="entry name" value="SecD_SecF_C"/>
    <property type="match status" value="1"/>
</dbReference>
<dbReference type="InterPro" id="IPR022813">
    <property type="entry name" value="SecD/SecF_arch_bac"/>
</dbReference>
<evidence type="ECO:0000256" key="3">
    <source>
        <dbReference type="ARBA" id="ARBA00022475"/>
    </source>
</evidence>
<dbReference type="PANTHER" id="PTHR30081">
    <property type="entry name" value="PROTEIN-EXPORT MEMBRANE PROTEIN SEC"/>
    <property type="match status" value="1"/>
</dbReference>
<evidence type="ECO:0000256" key="7">
    <source>
        <dbReference type="ARBA" id="ARBA00023010"/>
    </source>
</evidence>
<evidence type="ECO:0000259" key="13">
    <source>
        <dbReference type="Pfam" id="PF22599"/>
    </source>
</evidence>
<dbReference type="NCBIfam" id="TIGR00916">
    <property type="entry name" value="2A0604s01"/>
    <property type="match status" value="1"/>
</dbReference>
<dbReference type="RefSeq" id="WP_313273494.1">
    <property type="nucleotide sequence ID" value="NZ_JASXSX010000001.1"/>
</dbReference>
<evidence type="ECO:0000313" key="15">
    <source>
        <dbReference type="Proteomes" id="UP001247542"/>
    </source>
</evidence>
<keyword evidence="6 9" id="KW-1133">Transmembrane helix</keyword>
<evidence type="ECO:0000256" key="2">
    <source>
        <dbReference type="ARBA" id="ARBA00022448"/>
    </source>
</evidence>
<evidence type="ECO:0000256" key="8">
    <source>
        <dbReference type="ARBA" id="ARBA00023136"/>
    </source>
</evidence>
<dbReference type="SUPFAM" id="SSF82866">
    <property type="entry name" value="Multidrug efflux transporter AcrB transmembrane domain"/>
    <property type="match status" value="1"/>
</dbReference>
<feature type="transmembrane region" description="Helical" evidence="9">
    <location>
        <begin position="410"/>
        <end position="434"/>
    </location>
</feature>
<feature type="domain" description="Protein export membrane protein SecD/SecF C-terminal" evidence="11">
    <location>
        <begin position="365"/>
        <end position="540"/>
    </location>
</feature>
<dbReference type="PANTHER" id="PTHR30081:SF1">
    <property type="entry name" value="PROTEIN TRANSLOCASE SUBUNIT SECD"/>
    <property type="match status" value="1"/>
</dbReference>
<dbReference type="Pfam" id="PF21760">
    <property type="entry name" value="SecD_1st"/>
    <property type="match status" value="1"/>
</dbReference>
<evidence type="ECO:0000256" key="5">
    <source>
        <dbReference type="ARBA" id="ARBA00022927"/>
    </source>
</evidence>
<accession>A0ABU3IBE9</accession>
<keyword evidence="8 9" id="KW-0472">Membrane</keyword>
<keyword evidence="3 9" id="KW-1003">Cell membrane</keyword>
<dbReference type="InterPro" id="IPR048631">
    <property type="entry name" value="SecD_1st"/>
</dbReference>
<dbReference type="HAMAP" id="MF_01463_B">
    <property type="entry name" value="SecD_B"/>
    <property type="match status" value="1"/>
</dbReference>
<dbReference type="Gene3D" id="3.30.1360.200">
    <property type="match status" value="1"/>
</dbReference>
<dbReference type="InterPro" id="IPR055344">
    <property type="entry name" value="SecD_SecF_C_bact"/>
</dbReference>
<feature type="region of interest" description="Disordered" evidence="10">
    <location>
        <begin position="135"/>
        <end position="207"/>
    </location>
</feature>
<comment type="subcellular location">
    <subcellularLocation>
        <location evidence="1 9">Cell membrane</location>
        <topology evidence="1 9">Multi-pass membrane protein</topology>
    </subcellularLocation>
</comment>
<dbReference type="Gene3D" id="3.30.70.3220">
    <property type="match status" value="1"/>
</dbReference>
<feature type="transmembrane region" description="Helical" evidence="9">
    <location>
        <begin position="386"/>
        <end position="403"/>
    </location>
</feature>
<evidence type="ECO:0000313" key="14">
    <source>
        <dbReference type="EMBL" id="MDT3767698.1"/>
    </source>
</evidence>
<feature type="compositionally biased region" description="Basic and acidic residues" evidence="10">
    <location>
        <begin position="178"/>
        <end position="204"/>
    </location>
</feature>
<evidence type="ECO:0000259" key="12">
    <source>
        <dbReference type="Pfam" id="PF21760"/>
    </source>
</evidence>
<gene>
    <name evidence="9 14" type="primary">secD</name>
    <name evidence="14" type="ORF">QS713_06425</name>
</gene>
<dbReference type="Pfam" id="PF22599">
    <property type="entry name" value="SecDF_P1_head"/>
    <property type="match status" value="1"/>
</dbReference>
<feature type="transmembrane region" description="Helical" evidence="9">
    <location>
        <begin position="489"/>
        <end position="507"/>
    </location>
</feature>
<evidence type="ECO:0000256" key="4">
    <source>
        <dbReference type="ARBA" id="ARBA00022692"/>
    </source>
</evidence>